<evidence type="ECO:0000256" key="6">
    <source>
        <dbReference type="PIRNR" id="PIRNR002854"/>
    </source>
</evidence>
<keyword evidence="5 6" id="KW-0449">Lipoprotein</keyword>
<evidence type="ECO:0000256" key="2">
    <source>
        <dbReference type="ARBA" id="ARBA00022729"/>
    </source>
</evidence>
<organism evidence="9 10">
    <name type="scientific">Paenibacillus rhizosphaerae</name>
    <dbReference type="NCBI Taxonomy" id="297318"/>
    <lineage>
        <taxon>Bacteria</taxon>
        <taxon>Bacillati</taxon>
        <taxon>Bacillota</taxon>
        <taxon>Bacilli</taxon>
        <taxon>Bacillales</taxon>
        <taxon>Paenibacillaceae</taxon>
        <taxon>Paenibacillus</taxon>
    </lineage>
</organism>
<evidence type="ECO:0000313" key="9">
    <source>
        <dbReference type="EMBL" id="OMF51696.1"/>
    </source>
</evidence>
<dbReference type="Gene3D" id="3.40.190.10">
    <property type="entry name" value="Periplasmic binding protein-like II"/>
    <property type="match status" value="2"/>
</dbReference>
<feature type="signal peptide" evidence="8">
    <location>
        <begin position="1"/>
        <end position="18"/>
    </location>
</feature>
<feature type="chain" id="PRO_5038436221" description="Lipoprotein" evidence="8">
    <location>
        <begin position="19"/>
        <end position="282"/>
    </location>
</feature>
<comment type="similarity">
    <text evidence="6">Belongs to the nlpA lipoprotein family.</text>
</comment>
<gene>
    <name evidence="9" type="ORF">BK138_25950</name>
</gene>
<dbReference type="Pfam" id="PF03180">
    <property type="entry name" value="Lipoprotein_9"/>
    <property type="match status" value="1"/>
</dbReference>
<dbReference type="SUPFAM" id="SSF53850">
    <property type="entry name" value="Periplasmic binding protein-like II"/>
    <property type="match status" value="1"/>
</dbReference>
<keyword evidence="3" id="KW-0472">Membrane</keyword>
<dbReference type="PANTHER" id="PTHR30429:SF0">
    <property type="entry name" value="METHIONINE-BINDING LIPOPROTEIN METQ"/>
    <property type="match status" value="1"/>
</dbReference>
<protein>
    <recommendedName>
        <fullName evidence="6">Lipoprotein</fullName>
    </recommendedName>
</protein>
<evidence type="ECO:0000256" key="3">
    <source>
        <dbReference type="ARBA" id="ARBA00023136"/>
    </source>
</evidence>
<dbReference type="NCBIfam" id="TIGR00363">
    <property type="entry name" value="MetQ/NlpA family lipoprotein"/>
    <property type="match status" value="1"/>
</dbReference>
<comment type="caution">
    <text evidence="9">The sequence shown here is derived from an EMBL/GenBank/DDBJ whole genome shotgun (WGS) entry which is preliminary data.</text>
</comment>
<dbReference type="InterPro" id="IPR004872">
    <property type="entry name" value="Lipoprotein_NlpA"/>
</dbReference>
<evidence type="ECO:0000256" key="1">
    <source>
        <dbReference type="ARBA" id="ARBA00004635"/>
    </source>
</evidence>
<comment type="subcellular location">
    <subcellularLocation>
        <location evidence="1">Membrane</location>
        <topology evidence="1">Lipid-anchor</topology>
    </subcellularLocation>
</comment>
<dbReference type="PIRSF" id="PIRSF002854">
    <property type="entry name" value="MetQ"/>
    <property type="match status" value="1"/>
</dbReference>
<keyword evidence="10" id="KW-1185">Reference proteome</keyword>
<evidence type="ECO:0000256" key="8">
    <source>
        <dbReference type="SAM" id="SignalP"/>
    </source>
</evidence>
<dbReference type="PROSITE" id="PS51257">
    <property type="entry name" value="PROKAR_LIPOPROTEIN"/>
    <property type="match status" value="1"/>
</dbReference>
<evidence type="ECO:0000256" key="7">
    <source>
        <dbReference type="PIRSR" id="PIRSR002854-1"/>
    </source>
</evidence>
<feature type="lipid moiety-binding region" description="S-diacylglycerol cysteine" evidence="7">
    <location>
        <position position="20"/>
    </location>
</feature>
<keyword evidence="2 8" id="KW-0732">Signal</keyword>
<dbReference type="EMBL" id="MRTP01000009">
    <property type="protein sequence ID" value="OMF51696.1"/>
    <property type="molecule type" value="Genomic_DNA"/>
</dbReference>
<dbReference type="RefSeq" id="WP_076173715.1">
    <property type="nucleotide sequence ID" value="NZ_MRTP01000009.1"/>
</dbReference>
<evidence type="ECO:0000313" key="10">
    <source>
        <dbReference type="Proteomes" id="UP000187172"/>
    </source>
</evidence>
<accession>A0A1R1EIQ0</accession>
<dbReference type="GO" id="GO:0016020">
    <property type="term" value="C:membrane"/>
    <property type="evidence" value="ECO:0007669"/>
    <property type="project" value="UniProtKB-SubCell"/>
</dbReference>
<sequence length="282" mass="30493">MKKWLVSFLTLALIVVLAACGSKPNNSSSDAAGESTDKPAAAETVTLTVGATAKPHAEILKHIQPALEKEGVKLVIKEFSDYVQPNVQTFQKQLDANFFQHQPYLDNENKQRKMDLVPVVGVHLEPLGAYSKKVKSADEIPDGATVGIPNDATNGGRALSLLAKQGLITLKDPNKVESTVKDITANPKNLKIKEVDAAMLPRQLSEFDLAVINTNYALEASLDPTKDALFIEGKDSPYVNILVARPDNKDSDAIKKLAAALTSDDVKKFIEDTYKGAVIPAF</sequence>
<reference evidence="9 10" key="1">
    <citation type="submission" date="2016-11" db="EMBL/GenBank/DDBJ databases">
        <title>Paenibacillus species isolates.</title>
        <authorList>
            <person name="Beno S.M."/>
        </authorList>
    </citation>
    <scope>NUCLEOTIDE SEQUENCE [LARGE SCALE GENOMIC DNA]</scope>
    <source>
        <strain evidence="9 10">FSL R5-0378</strain>
    </source>
</reference>
<dbReference type="STRING" id="297318.BK138_25950"/>
<evidence type="ECO:0000256" key="4">
    <source>
        <dbReference type="ARBA" id="ARBA00023139"/>
    </source>
</evidence>
<evidence type="ECO:0000256" key="5">
    <source>
        <dbReference type="ARBA" id="ARBA00023288"/>
    </source>
</evidence>
<proteinExistence type="inferred from homology"/>
<keyword evidence="4" id="KW-0564">Palmitate</keyword>
<dbReference type="CDD" id="cd13597">
    <property type="entry name" value="PBP2_lipoprotein_Tp32"/>
    <property type="match status" value="1"/>
</dbReference>
<dbReference type="AlphaFoldDB" id="A0A1R1EIQ0"/>
<dbReference type="PANTHER" id="PTHR30429">
    <property type="entry name" value="D-METHIONINE-BINDING LIPOPROTEIN METQ"/>
    <property type="match status" value="1"/>
</dbReference>
<name>A0A1R1EIQ0_9BACL</name>
<dbReference type="Proteomes" id="UP000187172">
    <property type="component" value="Unassembled WGS sequence"/>
</dbReference>